<organism evidence="1 2">
    <name type="scientific">Butyrivibrio hungatei</name>
    <dbReference type="NCBI Taxonomy" id="185008"/>
    <lineage>
        <taxon>Bacteria</taxon>
        <taxon>Bacillati</taxon>
        <taxon>Bacillota</taxon>
        <taxon>Clostridia</taxon>
        <taxon>Lachnospirales</taxon>
        <taxon>Lachnospiraceae</taxon>
        <taxon>Butyrivibrio</taxon>
    </lineage>
</organism>
<keyword evidence="2" id="KW-1185">Reference proteome</keyword>
<accession>A0A1D9NYL2</accession>
<evidence type="ECO:0000313" key="2">
    <source>
        <dbReference type="Proteomes" id="UP000179284"/>
    </source>
</evidence>
<name>A0A1D9NYL2_9FIRM</name>
<dbReference type="EMBL" id="CP017831">
    <property type="protein sequence ID" value="AOZ95466.1"/>
    <property type="molecule type" value="Genomic_DNA"/>
</dbReference>
<gene>
    <name evidence="1" type="ORF">bhn_I0432</name>
</gene>
<dbReference type="RefSeq" id="WP_071175239.1">
    <property type="nucleotide sequence ID" value="NZ_CP017831.1"/>
</dbReference>
<dbReference type="AlphaFoldDB" id="A0A1D9NYL2"/>
<protein>
    <submittedName>
        <fullName evidence="1">AbiH-like protein</fullName>
    </submittedName>
</protein>
<dbReference type="Pfam" id="PF14253">
    <property type="entry name" value="AbiH"/>
    <property type="match status" value="1"/>
</dbReference>
<dbReference type="Proteomes" id="UP000179284">
    <property type="component" value="Chromosome I"/>
</dbReference>
<sequence length="402" mass="47555">MNVLIIGNGFDLAHGLPTGYNDFLDFSKIVKQIYTYDKQKIAEFCSEHLEKIAFPKYVKDEIYKTFQTRDVEHNAYLEEYAERLDDNIWYEYFLKIIEGKLIKGVNWIDFESEIRDIIKYFDETEVDISENYEIITNRLDMTLRNGEFTKYESKLSIFDELLLQKKMIHFSIKDVRKRLYQDLRRLTRALEIYISHFVSKIECKVNPKIKQMNVDHVVSFNYSNTFSRIYDDRVPVTYIHGEAFDKAYLPSDKDYDLGLKKCNLVLGIDEYWENDNDIYTKNKYTIFKKFAQRIVFGTGEENNLWYSQMQDNYEREKNLVMNSSRIFRAYSSISVFGHSLDVTDKDILGKYIGAEFTNVTVYCKDTEAEGELISNIISLIGEQKLIEKVYNVLPSLKFVVLQ</sequence>
<dbReference type="InterPro" id="IPR025935">
    <property type="entry name" value="AbiH"/>
</dbReference>
<reference evidence="2" key="1">
    <citation type="submission" date="2016-10" db="EMBL/GenBank/DDBJ databases">
        <title>The complete genome sequence of the rumen bacterium Butyrivibrio hungatei MB2003.</title>
        <authorList>
            <person name="Palevich N."/>
            <person name="Kelly W.J."/>
            <person name="Leahy S.C."/>
            <person name="Altermann E."/>
            <person name="Rakonjac J."/>
            <person name="Attwood G.T."/>
        </authorList>
    </citation>
    <scope>NUCLEOTIDE SEQUENCE [LARGE SCALE GENOMIC DNA]</scope>
    <source>
        <strain evidence="2">MB2003</strain>
    </source>
</reference>
<dbReference type="KEGG" id="bhu:bhn_I0432"/>
<evidence type="ECO:0000313" key="1">
    <source>
        <dbReference type="EMBL" id="AOZ95466.1"/>
    </source>
</evidence>
<proteinExistence type="predicted"/>
<dbReference type="OrthoDB" id="9810135at2"/>